<accession>A0A8S1JIP8</accession>
<dbReference type="EMBL" id="CAJHUC010003011">
    <property type="protein sequence ID" value="CAD7705068.1"/>
    <property type="molecule type" value="Genomic_DNA"/>
</dbReference>
<evidence type="ECO:0000313" key="8">
    <source>
        <dbReference type="EMBL" id="CAD7705068.1"/>
    </source>
</evidence>
<reference evidence="8" key="1">
    <citation type="submission" date="2020-12" db="EMBL/GenBank/DDBJ databases">
        <authorList>
            <person name="Iha C."/>
        </authorList>
    </citation>
    <scope>NUCLEOTIDE SEQUENCE</scope>
</reference>
<evidence type="ECO:0000256" key="4">
    <source>
        <dbReference type="ARBA" id="ARBA00022857"/>
    </source>
</evidence>
<evidence type="ECO:0000256" key="3">
    <source>
        <dbReference type="ARBA" id="ARBA00022827"/>
    </source>
</evidence>
<keyword evidence="2" id="KW-0285">Flavoprotein</keyword>
<gene>
    <name evidence="8" type="ORF">OSTQU699_LOCUS10423</name>
</gene>
<dbReference type="OrthoDB" id="10053569at2759"/>
<keyword evidence="3" id="KW-0274">FAD</keyword>
<name>A0A8S1JIP8_9CHLO</name>
<dbReference type="GO" id="GO:0004502">
    <property type="term" value="F:kynurenine 3-monooxygenase activity"/>
    <property type="evidence" value="ECO:0007669"/>
    <property type="project" value="TreeGrafter"/>
</dbReference>
<evidence type="ECO:0000256" key="5">
    <source>
        <dbReference type="ARBA" id="ARBA00023002"/>
    </source>
</evidence>
<proteinExistence type="predicted"/>
<evidence type="ECO:0000313" key="9">
    <source>
        <dbReference type="Proteomes" id="UP000708148"/>
    </source>
</evidence>
<dbReference type="SUPFAM" id="SSF51905">
    <property type="entry name" value="FAD/NAD(P)-binding domain"/>
    <property type="match status" value="1"/>
</dbReference>
<comment type="caution">
    <text evidence="8">The sequence shown here is derived from an EMBL/GenBank/DDBJ whole genome shotgun (WGS) entry which is preliminary data.</text>
</comment>
<keyword evidence="5" id="KW-0560">Oxidoreductase</keyword>
<dbReference type="PANTHER" id="PTHR46028">
    <property type="entry name" value="KYNURENINE 3-MONOOXYGENASE"/>
    <property type="match status" value="1"/>
</dbReference>
<keyword evidence="4" id="KW-0521">NADP</keyword>
<dbReference type="Gene3D" id="3.50.50.60">
    <property type="entry name" value="FAD/NAD(P)-binding domain"/>
    <property type="match status" value="1"/>
</dbReference>
<dbReference type="GO" id="GO:0070189">
    <property type="term" value="P:kynurenine metabolic process"/>
    <property type="evidence" value="ECO:0007669"/>
    <property type="project" value="TreeGrafter"/>
</dbReference>
<keyword evidence="6" id="KW-0503">Monooxygenase</keyword>
<organism evidence="8 9">
    <name type="scientific">Ostreobium quekettii</name>
    <dbReference type="NCBI Taxonomy" id="121088"/>
    <lineage>
        <taxon>Eukaryota</taxon>
        <taxon>Viridiplantae</taxon>
        <taxon>Chlorophyta</taxon>
        <taxon>core chlorophytes</taxon>
        <taxon>Ulvophyceae</taxon>
        <taxon>TCBD clade</taxon>
        <taxon>Bryopsidales</taxon>
        <taxon>Ostreobineae</taxon>
        <taxon>Ostreobiaceae</taxon>
        <taxon>Ostreobium</taxon>
    </lineage>
</organism>
<dbReference type="GO" id="GO:0071949">
    <property type="term" value="F:FAD binding"/>
    <property type="evidence" value="ECO:0007669"/>
    <property type="project" value="InterPro"/>
</dbReference>
<dbReference type="InterPro" id="IPR002938">
    <property type="entry name" value="FAD-bd"/>
</dbReference>
<evidence type="ECO:0000256" key="1">
    <source>
        <dbReference type="ARBA" id="ARBA00001974"/>
    </source>
</evidence>
<dbReference type="PANTHER" id="PTHR46028:SF2">
    <property type="entry name" value="KYNURENINE 3-MONOOXYGENASE"/>
    <property type="match status" value="1"/>
</dbReference>
<evidence type="ECO:0000259" key="7">
    <source>
        <dbReference type="Pfam" id="PF01494"/>
    </source>
</evidence>
<evidence type="ECO:0000256" key="6">
    <source>
        <dbReference type="ARBA" id="ARBA00023033"/>
    </source>
</evidence>
<sequence length="451" mass="48100">MGANGAVGATGARRAVVVGCGPVGSLAAIYLARTGWRVEVFEVQPRYEDRLAQAGAAQRAYTILLGPRGKDAINGAGASLGRDRGVDLEGYVLHRGRVGQTMNVDLRAGKLTAINRDVLGWTLQQHGAAAHADRIQYYFGHRLTGLDFEQKVATFEGGGGDVARGYDLLVGADGVWSGVRAEMAKAGFLTFQQHRNVGGIKVVEVDGLPGAGDAWGRQWHMWVRHSPKFAMLGSPTPAGRFRLGIGTMTRDWDEEFGHLRTEADVAAKFESKFPDLFGGNPLPEGLARDLLEQRASHNGVATHCSAFHGGGAVLVGDAAHSMWLNRGQGCNSGLESARILSEVIEEHGGDLAKALPAFTAARKPDTDAAVAMSKRPLINPGVMLRGMVLWALHRALPFAFGPLAEDGVADPRVPYSRIEAMHRWQDAQLAVLAAAGAVGLACLVLRARLFP</sequence>
<dbReference type="InterPro" id="IPR036188">
    <property type="entry name" value="FAD/NAD-bd_sf"/>
</dbReference>
<dbReference type="PRINTS" id="PR00420">
    <property type="entry name" value="RNGMNOXGNASE"/>
</dbReference>
<dbReference type="Proteomes" id="UP000708148">
    <property type="component" value="Unassembled WGS sequence"/>
</dbReference>
<keyword evidence="9" id="KW-1185">Reference proteome</keyword>
<dbReference type="AlphaFoldDB" id="A0A8S1JIP8"/>
<comment type="cofactor">
    <cofactor evidence="1">
        <name>FAD</name>
        <dbReference type="ChEBI" id="CHEBI:57692"/>
    </cofactor>
</comment>
<feature type="domain" description="FAD-binding" evidence="7">
    <location>
        <begin position="15"/>
        <end position="344"/>
    </location>
</feature>
<dbReference type="Pfam" id="PF01494">
    <property type="entry name" value="FAD_binding_3"/>
    <property type="match status" value="1"/>
</dbReference>
<protein>
    <recommendedName>
        <fullName evidence="7">FAD-binding domain-containing protein</fullName>
    </recommendedName>
</protein>
<evidence type="ECO:0000256" key="2">
    <source>
        <dbReference type="ARBA" id="ARBA00022630"/>
    </source>
</evidence>